<dbReference type="EMBL" id="ACEC01000010">
    <property type="protein sequence ID" value="EEG32104.1"/>
    <property type="molecule type" value="Genomic_DNA"/>
</dbReference>
<dbReference type="HOGENOM" id="CLU_2971365_0_0_9"/>
<reference evidence="1 2" key="1">
    <citation type="submission" date="2009-01" db="EMBL/GenBank/DDBJ databases">
        <authorList>
            <person name="Fulton L."/>
            <person name="Clifton S."/>
            <person name="Fulton B."/>
            <person name="Xu J."/>
            <person name="Minx P."/>
            <person name="Pepin K.H."/>
            <person name="Johnson M."/>
            <person name="Bhonagiri V."/>
            <person name="Nash W.E."/>
            <person name="Mardis E.R."/>
            <person name="Wilson R.K."/>
        </authorList>
    </citation>
    <scope>NUCLEOTIDE SEQUENCE [LARGE SCALE GENOMIC DNA]</scope>
    <source>
        <strain evidence="1 2">DSM 5476</strain>
    </source>
</reference>
<keyword evidence="2" id="KW-1185">Reference proteome</keyword>
<gene>
    <name evidence="1" type="ORF">CLOSTMETH_00255</name>
</gene>
<evidence type="ECO:0000313" key="2">
    <source>
        <dbReference type="Proteomes" id="UP000003340"/>
    </source>
</evidence>
<reference evidence="1 2" key="2">
    <citation type="submission" date="2009-02" db="EMBL/GenBank/DDBJ databases">
        <title>Draft genome sequence of Clostridium methylpentosum (DSM 5476).</title>
        <authorList>
            <person name="Sudarsanam P."/>
            <person name="Ley R."/>
            <person name="Guruge J."/>
            <person name="Turnbaugh P.J."/>
            <person name="Mahowald M."/>
            <person name="Liep D."/>
            <person name="Gordon J."/>
        </authorList>
    </citation>
    <scope>NUCLEOTIDE SEQUENCE [LARGE SCALE GENOMIC DNA]</scope>
    <source>
        <strain evidence="1 2">DSM 5476</strain>
    </source>
</reference>
<name>C0E8W0_9FIRM</name>
<comment type="caution">
    <text evidence="1">The sequence shown here is derived from an EMBL/GenBank/DDBJ whole genome shotgun (WGS) entry which is preliminary data.</text>
</comment>
<organism evidence="1 2">
    <name type="scientific">[Clostridium] methylpentosum DSM 5476</name>
    <dbReference type="NCBI Taxonomy" id="537013"/>
    <lineage>
        <taxon>Bacteria</taxon>
        <taxon>Bacillati</taxon>
        <taxon>Bacillota</taxon>
        <taxon>Clostridia</taxon>
        <taxon>Eubacteriales</taxon>
        <taxon>Oscillospiraceae</taxon>
        <taxon>Oscillospiraceae incertae sedis</taxon>
    </lineage>
</organism>
<protein>
    <submittedName>
        <fullName evidence="1">Uncharacterized protein</fullName>
    </submittedName>
</protein>
<evidence type="ECO:0000313" key="1">
    <source>
        <dbReference type="EMBL" id="EEG32104.1"/>
    </source>
</evidence>
<dbReference type="AlphaFoldDB" id="C0E8W0"/>
<sequence length="58" mass="6601">MLTGRAFALLSVGFVSIPNSSLHFCYFPLFLHLSGWLQFQLAYAELFMASILVFRSQL</sequence>
<accession>C0E8W0</accession>
<dbReference type="Proteomes" id="UP000003340">
    <property type="component" value="Unassembled WGS sequence"/>
</dbReference>
<proteinExistence type="predicted"/>